<dbReference type="AlphaFoldDB" id="A0A2T3ZAD1"/>
<evidence type="ECO:0000313" key="4">
    <source>
        <dbReference type="Proteomes" id="UP000240493"/>
    </source>
</evidence>
<proteinExistence type="predicted"/>
<gene>
    <name evidence="3" type="ORF">M441DRAFT_26930</name>
</gene>
<evidence type="ECO:0000256" key="2">
    <source>
        <dbReference type="SAM" id="SignalP"/>
    </source>
</evidence>
<feature type="chain" id="PRO_5015703708" description="Apple domain-containing protein" evidence="2">
    <location>
        <begin position="20"/>
        <end position="334"/>
    </location>
</feature>
<dbReference type="OrthoDB" id="10614405at2759"/>
<evidence type="ECO:0000313" key="3">
    <source>
        <dbReference type="EMBL" id="PTB41763.1"/>
    </source>
</evidence>
<sequence length="334" mass="35491">MTILRKFLIGNVAFQAALALPGPPVNHGEHCKITKVKEVVTTKHWPWWTQTRTDYTTKTALPSTKTVTSDATQIDYQTDFAPTTITSTSTATVSITVFTSTETDTVTSTATSTTTTIATTAAVISPSPAISNDQTPSKRDNRGYYPPPPPPCETIYKTERVTVWVPTVAHKTVTKTKTVTPAAVTKTVASTGTNTVTTTLPSTVTSIALATATNTISAVTTTTTTATTTTTQTVAATPTYALSWDQDTCGYAFAHIIDVEIAGDEQTVIDSCANMCTQDSNCLLWEAYYHLSDTSGRCATFADAYDSGYLQCPDSYGIGYSVGAQKLGVAPLAP</sequence>
<keyword evidence="4" id="KW-1185">Reference proteome</keyword>
<name>A0A2T3ZAD1_TRIA4</name>
<accession>A0A2T3ZAD1</accession>
<dbReference type="Proteomes" id="UP000240493">
    <property type="component" value="Unassembled WGS sequence"/>
</dbReference>
<reference evidence="3 4" key="1">
    <citation type="submission" date="2016-07" db="EMBL/GenBank/DDBJ databases">
        <title>Multiple horizontal gene transfer events from other fungi enriched the ability of initially mycotrophic Trichoderma (Ascomycota) to feed on dead plant biomass.</title>
        <authorList>
            <consortium name="DOE Joint Genome Institute"/>
            <person name="Aerts A."/>
            <person name="Atanasova L."/>
            <person name="Chenthamara K."/>
            <person name="Zhang J."/>
            <person name="Grujic M."/>
            <person name="Henrissat B."/>
            <person name="Kuo A."/>
            <person name="Salamov A."/>
            <person name="Lipzen A."/>
            <person name="Labutti K."/>
            <person name="Barry K."/>
            <person name="Miao Y."/>
            <person name="Rahimi M.J."/>
            <person name="Shen Q."/>
            <person name="Grigoriev I.V."/>
            <person name="Kubicek C.P."/>
            <person name="Druzhinina I.S."/>
        </authorList>
    </citation>
    <scope>NUCLEOTIDE SEQUENCE [LARGE SCALE GENOMIC DNA]</scope>
    <source>
        <strain evidence="3 4">CBS 433.97</strain>
    </source>
</reference>
<evidence type="ECO:0000256" key="1">
    <source>
        <dbReference type="SAM" id="MobiDB-lite"/>
    </source>
</evidence>
<feature type="signal peptide" evidence="2">
    <location>
        <begin position="1"/>
        <end position="19"/>
    </location>
</feature>
<dbReference type="EMBL" id="KZ679261">
    <property type="protein sequence ID" value="PTB41763.1"/>
    <property type="molecule type" value="Genomic_DNA"/>
</dbReference>
<keyword evidence="2" id="KW-0732">Signal</keyword>
<evidence type="ECO:0008006" key="5">
    <source>
        <dbReference type="Google" id="ProtNLM"/>
    </source>
</evidence>
<organism evidence="3 4">
    <name type="scientific">Trichoderma asperellum (strain ATCC 204424 / CBS 433.97 / NBRC 101777)</name>
    <dbReference type="NCBI Taxonomy" id="1042311"/>
    <lineage>
        <taxon>Eukaryota</taxon>
        <taxon>Fungi</taxon>
        <taxon>Dikarya</taxon>
        <taxon>Ascomycota</taxon>
        <taxon>Pezizomycotina</taxon>
        <taxon>Sordariomycetes</taxon>
        <taxon>Hypocreomycetidae</taxon>
        <taxon>Hypocreales</taxon>
        <taxon>Hypocreaceae</taxon>
        <taxon>Trichoderma</taxon>
    </lineage>
</organism>
<feature type="region of interest" description="Disordered" evidence="1">
    <location>
        <begin position="125"/>
        <end position="150"/>
    </location>
</feature>
<protein>
    <recommendedName>
        <fullName evidence="5">Apple domain-containing protein</fullName>
    </recommendedName>
</protein>
<dbReference type="STRING" id="1042311.A0A2T3ZAD1"/>